<dbReference type="EMBL" id="MU858438">
    <property type="protein sequence ID" value="KAK4206331.1"/>
    <property type="molecule type" value="Genomic_DNA"/>
</dbReference>
<accession>A0AAN7AYP8</accession>
<feature type="region of interest" description="Disordered" evidence="1">
    <location>
        <begin position="359"/>
        <end position="379"/>
    </location>
</feature>
<evidence type="ECO:0000313" key="2">
    <source>
        <dbReference type="EMBL" id="KAK4206331.1"/>
    </source>
</evidence>
<sequence>MATLQTLPFDIAFEIASSAESLADLESLISTSRPCYNAFSVHRNSIICSVLLNELGPANYRQLLAIAQIPAGVSTMGVQGELFLDVWVPSSSSVLDFNPGKAIPAPLSKAETARLQRAFLRYELYSRLFHYEEVDKGYSTPVVKSGRIHGRPGRPVCGVIPRLSEHRLGKSNWCSRPDRPVSRNKTWDAVNSDAPAQFPTFVPPPCPLGGTDVSMESVLDFAAVLGSRGEPFETMERHRKAWREPFETMERHRKEWRDYNHSSKIKPEERMVPFDTPDADFPSLDFFDQSWQRYGMANFTNQLASLGLEFFSTLIDASTPKERRDKLHSLGTRNGDYAVFFRKRDFLPQALAHAPELEVRESRDGDNTEENICCDNEEEDPTRPNIGYREFLRVLRQSSRWNTDSYRYRGTISDDPFREYGCVFWDRARLVQFRRDLKRNPGYIVGGRHKIMNGPYRSRSIDRWRNKESMEARLMGILIQQSRWEELVDDFAWLA</sequence>
<organism evidence="2 3">
    <name type="scientific">Rhypophila decipiens</name>
    <dbReference type="NCBI Taxonomy" id="261697"/>
    <lineage>
        <taxon>Eukaryota</taxon>
        <taxon>Fungi</taxon>
        <taxon>Dikarya</taxon>
        <taxon>Ascomycota</taxon>
        <taxon>Pezizomycotina</taxon>
        <taxon>Sordariomycetes</taxon>
        <taxon>Sordariomycetidae</taxon>
        <taxon>Sordariales</taxon>
        <taxon>Naviculisporaceae</taxon>
        <taxon>Rhypophila</taxon>
    </lineage>
</organism>
<dbReference type="AlphaFoldDB" id="A0AAN7AYP8"/>
<reference evidence="2" key="2">
    <citation type="submission" date="2023-05" db="EMBL/GenBank/DDBJ databases">
        <authorList>
            <consortium name="Lawrence Berkeley National Laboratory"/>
            <person name="Steindorff A."/>
            <person name="Hensen N."/>
            <person name="Bonometti L."/>
            <person name="Westerberg I."/>
            <person name="Brannstrom I.O."/>
            <person name="Guillou S."/>
            <person name="Cros-Aarteil S."/>
            <person name="Calhoun S."/>
            <person name="Haridas S."/>
            <person name="Kuo A."/>
            <person name="Mondo S."/>
            <person name="Pangilinan J."/>
            <person name="Riley R."/>
            <person name="Labutti K."/>
            <person name="Andreopoulos B."/>
            <person name="Lipzen A."/>
            <person name="Chen C."/>
            <person name="Yanf M."/>
            <person name="Daum C."/>
            <person name="Ng V."/>
            <person name="Clum A."/>
            <person name="Ohm R."/>
            <person name="Martin F."/>
            <person name="Silar P."/>
            <person name="Natvig D."/>
            <person name="Lalanne C."/>
            <person name="Gautier V."/>
            <person name="Ament-Velasquez S.L."/>
            <person name="Kruys A."/>
            <person name="Hutchinson M.I."/>
            <person name="Powell A.J."/>
            <person name="Barry K."/>
            <person name="Miller A.N."/>
            <person name="Grigoriev I.V."/>
            <person name="Debuchy R."/>
            <person name="Gladieux P."/>
            <person name="Thoren M.H."/>
            <person name="Johannesson H."/>
        </authorList>
    </citation>
    <scope>NUCLEOTIDE SEQUENCE</scope>
    <source>
        <strain evidence="2">PSN293</strain>
    </source>
</reference>
<keyword evidence="3" id="KW-1185">Reference proteome</keyword>
<gene>
    <name evidence="2" type="ORF">QBC37DRAFT_407210</name>
</gene>
<reference evidence="2" key="1">
    <citation type="journal article" date="2023" name="Mol. Phylogenet. Evol.">
        <title>Genome-scale phylogeny and comparative genomics of the fungal order Sordariales.</title>
        <authorList>
            <person name="Hensen N."/>
            <person name="Bonometti L."/>
            <person name="Westerberg I."/>
            <person name="Brannstrom I.O."/>
            <person name="Guillou S."/>
            <person name="Cros-Aarteil S."/>
            <person name="Calhoun S."/>
            <person name="Haridas S."/>
            <person name="Kuo A."/>
            <person name="Mondo S."/>
            <person name="Pangilinan J."/>
            <person name="Riley R."/>
            <person name="LaButti K."/>
            <person name="Andreopoulos B."/>
            <person name="Lipzen A."/>
            <person name="Chen C."/>
            <person name="Yan M."/>
            <person name="Daum C."/>
            <person name="Ng V."/>
            <person name="Clum A."/>
            <person name="Steindorff A."/>
            <person name="Ohm R.A."/>
            <person name="Martin F."/>
            <person name="Silar P."/>
            <person name="Natvig D.O."/>
            <person name="Lalanne C."/>
            <person name="Gautier V."/>
            <person name="Ament-Velasquez S.L."/>
            <person name="Kruys A."/>
            <person name="Hutchinson M.I."/>
            <person name="Powell A.J."/>
            <person name="Barry K."/>
            <person name="Miller A.N."/>
            <person name="Grigoriev I.V."/>
            <person name="Debuchy R."/>
            <person name="Gladieux P."/>
            <person name="Hiltunen Thoren M."/>
            <person name="Johannesson H."/>
        </authorList>
    </citation>
    <scope>NUCLEOTIDE SEQUENCE</scope>
    <source>
        <strain evidence="2">PSN293</strain>
    </source>
</reference>
<name>A0AAN7AYP8_9PEZI</name>
<dbReference type="Proteomes" id="UP001301769">
    <property type="component" value="Unassembled WGS sequence"/>
</dbReference>
<proteinExistence type="predicted"/>
<evidence type="ECO:0000256" key="1">
    <source>
        <dbReference type="SAM" id="MobiDB-lite"/>
    </source>
</evidence>
<comment type="caution">
    <text evidence="2">The sequence shown here is derived from an EMBL/GenBank/DDBJ whole genome shotgun (WGS) entry which is preliminary data.</text>
</comment>
<evidence type="ECO:0000313" key="3">
    <source>
        <dbReference type="Proteomes" id="UP001301769"/>
    </source>
</evidence>
<protein>
    <submittedName>
        <fullName evidence="2">Uncharacterized protein</fullName>
    </submittedName>
</protein>